<evidence type="ECO:0000259" key="1">
    <source>
        <dbReference type="Pfam" id="PF01471"/>
    </source>
</evidence>
<evidence type="ECO:0000313" key="3">
    <source>
        <dbReference type="Proteomes" id="UP000181942"/>
    </source>
</evidence>
<dbReference type="InterPro" id="IPR022506">
    <property type="entry name" value="Metallophosphoesterase_PPA1498"/>
</dbReference>
<dbReference type="Gene3D" id="3.60.21.10">
    <property type="match status" value="1"/>
</dbReference>
<dbReference type="NCBIfam" id="TIGR03767">
    <property type="entry name" value="P_acnes_RR"/>
    <property type="match status" value="1"/>
</dbReference>
<dbReference type="RefSeq" id="WP_075033319.1">
    <property type="nucleotide sequence ID" value="NZ_FONR01000037.1"/>
</dbReference>
<accession>A0A1I2WJI8</accession>
<dbReference type="Proteomes" id="UP000181942">
    <property type="component" value="Unassembled WGS sequence"/>
</dbReference>
<dbReference type="SUPFAM" id="SSF47090">
    <property type="entry name" value="PGBD-like"/>
    <property type="match status" value="2"/>
</dbReference>
<dbReference type="PROSITE" id="PS51318">
    <property type="entry name" value="TAT"/>
    <property type="match status" value="1"/>
</dbReference>
<gene>
    <name evidence="2" type="ORF">SAMN02787118_13736</name>
</gene>
<dbReference type="InterPro" id="IPR029052">
    <property type="entry name" value="Metallo-depent_PP-like"/>
</dbReference>
<dbReference type="InterPro" id="IPR036366">
    <property type="entry name" value="PGBDSf"/>
</dbReference>
<dbReference type="AlphaFoldDB" id="A0A1I2WJI8"/>
<evidence type="ECO:0000313" key="2">
    <source>
        <dbReference type="EMBL" id="SFH00506.1"/>
    </source>
</evidence>
<reference evidence="2 3" key="1">
    <citation type="submission" date="2016-10" db="EMBL/GenBank/DDBJ databases">
        <authorList>
            <person name="de Groot N.N."/>
        </authorList>
    </citation>
    <scope>NUCLEOTIDE SEQUENCE [LARGE SCALE GENOMIC DNA]</scope>
    <source>
        <strain evidence="2 3">OK461</strain>
    </source>
</reference>
<dbReference type="InterPro" id="IPR036365">
    <property type="entry name" value="PGBD-like_sf"/>
</dbReference>
<name>A0A1I2WJI8_9ACTN</name>
<proteinExistence type="predicted"/>
<dbReference type="SUPFAM" id="SSF56300">
    <property type="entry name" value="Metallo-dependent phosphatases"/>
    <property type="match status" value="1"/>
</dbReference>
<sequence length="740" mass="78152">MAISRRRILTAAGVAVVAAAIDVGGLRAVASAASPPLGTGAAFGLTTLDQTVQVGPDLGMGYHGVVAGPGEPHIIRNDFTAATSPQVTRSLIAFAQMSDLHIVDDQSPLRVECLDRLADYGPPHYNSYPTESAYRAHEFLSTQSTDAMCRAVRQVLRSPRTSTPLAFTVVTGDAVDNCQYNESRWYIDLLDGNAVRPDSGDLTKDESVAGGQFGTETHYWHPEARQTPPDNNAQHGFPVVSGLLNAARRSFTATGLGMPWYAAYGNHDALVQGNVPIDILPFDPLKSIATSSTKLTEIEGVPDVFDNTATYYLDLLKDVLTGEFTLQTAHVTADPSRRLLARSDFIAEHFNTTGVPRGHGFTSGSDKGYYAIPSGTDDVFQFLVLDTTNTSGGANGAIDTDQWNWLNAELKANSSRYELDDSDGTKARTVVNQPGVTDKLIVICCHHTLDSMDNTDSGSPYGGTELRDLLLRFPNVILMVDGHTHTNNISAHKTSWPSVIGNGFWEVNTASHIDWPIQSRIVEIAEGGGILSIFTTMVDSDAPLSCNGDTSTPAALASLGRELAANDLQAVAAGIGKRRGTADARNTQLLLPAPFSLAADRGTPLPSADWPVVQQGASGERVRTAQYLLNARGAALSVDGAFGPSTGSAVQSFQSSRGLSADGIVGPVTWRALAVAVQQGGSGPAVTALQRQLNAHGATLSVDGAFGPSTGSAVRSFQSAHSLPADGVVASTTWQTLTAL</sequence>
<dbReference type="InterPro" id="IPR002477">
    <property type="entry name" value="Peptidoglycan-bd-like"/>
</dbReference>
<feature type="domain" description="Peptidoglycan binding-like" evidence="1">
    <location>
        <begin position="682"/>
        <end position="737"/>
    </location>
</feature>
<dbReference type="Pfam" id="PF01471">
    <property type="entry name" value="PG_binding_1"/>
    <property type="match status" value="2"/>
</dbReference>
<dbReference type="Gene3D" id="1.10.101.10">
    <property type="entry name" value="PGBD-like superfamily/PGBD"/>
    <property type="match status" value="2"/>
</dbReference>
<dbReference type="EMBL" id="FONR01000037">
    <property type="protein sequence ID" value="SFH00506.1"/>
    <property type="molecule type" value="Genomic_DNA"/>
</dbReference>
<dbReference type="OrthoDB" id="8132905at2"/>
<protein>
    <submittedName>
        <fullName evidence="2">Metallophosphoesterase, PPA1498 family</fullName>
    </submittedName>
</protein>
<dbReference type="InterPro" id="IPR006311">
    <property type="entry name" value="TAT_signal"/>
</dbReference>
<feature type="domain" description="Peptidoglycan binding-like" evidence="1">
    <location>
        <begin position="618"/>
        <end position="673"/>
    </location>
</feature>
<organism evidence="2 3">
    <name type="scientific">Streptomyces mirabilis</name>
    <dbReference type="NCBI Taxonomy" id="68239"/>
    <lineage>
        <taxon>Bacteria</taxon>
        <taxon>Bacillati</taxon>
        <taxon>Actinomycetota</taxon>
        <taxon>Actinomycetes</taxon>
        <taxon>Kitasatosporales</taxon>
        <taxon>Streptomycetaceae</taxon>
        <taxon>Streptomyces</taxon>
    </lineage>
</organism>